<evidence type="ECO:0000313" key="2">
    <source>
        <dbReference type="Proteomes" id="UP000664991"/>
    </source>
</evidence>
<protein>
    <submittedName>
        <fullName evidence="1">Uncharacterized protein</fullName>
    </submittedName>
</protein>
<name>A0A836AEI4_SHEEP</name>
<organism evidence="1 2">
    <name type="scientific">Ovis aries</name>
    <name type="common">Sheep</name>
    <dbReference type="NCBI Taxonomy" id="9940"/>
    <lineage>
        <taxon>Eukaryota</taxon>
        <taxon>Metazoa</taxon>
        <taxon>Chordata</taxon>
        <taxon>Craniata</taxon>
        <taxon>Vertebrata</taxon>
        <taxon>Euteleostomi</taxon>
        <taxon>Mammalia</taxon>
        <taxon>Eutheria</taxon>
        <taxon>Laurasiatheria</taxon>
        <taxon>Artiodactyla</taxon>
        <taxon>Ruminantia</taxon>
        <taxon>Pecora</taxon>
        <taxon>Bovidae</taxon>
        <taxon>Caprinae</taxon>
        <taxon>Ovis</taxon>
    </lineage>
</organism>
<proteinExistence type="predicted"/>
<accession>A0A836AEI4</accession>
<evidence type="ECO:0000313" key="1">
    <source>
        <dbReference type="EMBL" id="KAG5215664.1"/>
    </source>
</evidence>
<gene>
    <name evidence="1" type="ORF">JEQ12_001240</name>
</gene>
<comment type="caution">
    <text evidence="1">The sequence shown here is derived from an EMBL/GenBank/DDBJ whole genome shotgun (WGS) entry which is preliminary data.</text>
</comment>
<reference evidence="1 2" key="1">
    <citation type="submission" date="2020-12" db="EMBL/GenBank/DDBJ databases">
        <title>De novo assembly of Tibetan sheep genome.</title>
        <authorList>
            <person name="Li X."/>
        </authorList>
    </citation>
    <scope>NUCLEOTIDE SEQUENCE [LARGE SCALE GENOMIC DNA]</scope>
    <source>
        <tissue evidence="1">Heart</tissue>
    </source>
</reference>
<sequence>MVWDSDCRVWAGLGPCCQRSFCNKIMYQPLFMKSLREMDYYRIRCTDAEAKAETDAEPRCGHSEKRCSGHLNNETRYQPCCVINFALSMLTVTSSTVAFTALS</sequence>
<dbReference type="AlphaFoldDB" id="A0A836AEI4"/>
<dbReference type="Proteomes" id="UP000664991">
    <property type="component" value="Unassembled WGS sequence"/>
</dbReference>
<dbReference type="EMBL" id="JAEMGP010000001">
    <property type="protein sequence ID" value="KAG5215664.1"/>
    <property type="molecule type" value="Genomic_DNA"/>
</dbReference>